<dbReference type="GeneID" id="63758868"/>
<feature type="region of interest" description="Disordered" evidence="8">
    <location>
        <begin position="571"/>
        <end position="606"/>
    </location>
</feature>
<dbReference type="Pfam" id="PF04082">
    <property type="entry name" value="Fungal_trans"/>
    <property type="match status" value="1"/>
</dbReference>
<keyword evidence="7" id="KW-0539">Nucleus</keyword>
<dbReference type="GO" id="GO:0000976">
    <property type="term" value="F:transcription cis-regulatory region binding"/>
    <property type="evidence" value="ECO:0007669"/>
    <property type="project" value="TreeGrafter"/>
</dbReference>
<dbReference type="InterPro" id="IPR001138">
    <property type="entry name" value="Zn2Cys6_DnaBD"/>
</dbReference>
<evidence type="ECO:0000256" key="7">
    <source>
        <dbReference type="ARBA" id="ARBA00023242"/>
    </source>
</evidence>
<dbReference type="SUPFAM" id="SSF57701">
    <property type="entry name" value="Zn2/Cys6 DNA-binding domain"/>
    <property type="match status" value="1"/>
</dbReference>
<dbReference type="Proteomes" id="UP000184356">
    <property type="component" value="Unassembled WGS sequence"/>
</dbReference>
<dbReference type="Pfam" id="PF00172">
    <property type="entry name" value="Zn_clus"/>
    <property type="match status" value="1"/>
</dbReference>
<dbReference type="RefSeq" id="XP_040698835.1">
    <property type="nucleotide sequence ID" value="XM_040842795.1"/>
</dbReference>
<dbReference type="InterPro" id="IPR051089">
    <property type="entry name" value="prtT"/>
</dbReference>
<dbReference type="SMART" id="SM00066">
    <property type="entry name" value="GAL4"/>
    <property type="match status" value="1"/>
</dbReference>
<dbReference type="GO" id="GO:0006351">
    <property type="term" value="P:DNA-templated transcription"/>
    <property type="evidence" value="ECO:0007669"/>
    <property type="project" value="InterPro"/>
</dbReference>
<evidence type="ECO:0000256" key="5">
    <source>
        <dbReference type="ARBA" id="ARBA00023125"/>
    </source>
</evidence>
<proteinExistence type="predicted"/>
<dbReference type="PROSITE" id="PS50048">
    <property type="entry name" value="ZN2_CY6_FUNGAL_2"/>
    <property type="match status" value="1"/>
</dbReference>
<dbReference type="CDD" id="cd12148">
    <property type="entry name" value="fungal_TF_MHR"/>
    <property type="match status" value="1"/>
</dbReference>
<reference evidence="11" key="1">
    <citation type="journal article" date="2017" name="Genome Biol.">
        <title>Comparative genomics reveals high biological diversity and specific adaptations in the industrially and medically important fungal genus Aspergillus.</title>
        <authorList>
            <person name="de Vries R.P."/>
            <person name="Riley R."/>
            <person name="Wiebenga A."/>
            <person name="Aguilar-Osorio G."/>
            <person name="Amillis S."/>
            <person name="Uchima C.A."/>
            <person name="Anderluh G."/>
            <person name="Asadollahi M."/>
            <person name="Askin M."/>
            <person name="Barry K."/>
            <person name="Battaglia E."/>
            <person name="Bayram O."/>
            <person name="Benocci T."/>
            <person name="Braus-Stromeyer S.A."/>
            <person name="Caldana C."/>
            <person name="Canovas D."/>
            <person name="Cerqueira G.C."/>
            <person name="Chen F."/>
            <person name="Chen W."/>
            <person name="Choi C."/>
            <person name="Clum A."/>
            <person name="Dos Santos R.A."/>
            <person name="Damasio A.R."/>
            <person name="Diallinas G."/>
            <person name="Emri T."/>
            <person name="Fekete E."/>
            <person name="Flipphi M."/>
            <person name="Freyberg S."/>
            <person name="Gallo A."/>
            <person name="Gournas C."/>
            <person name="Habgood R."/>
            <person name="Hainaut M."/>
            <person name="Harispe M.L."/>
            <person name="Henrissat B."/>
            <person name="Hilden K.S."/>
            <person name="Hope R."/>
            <person name="Hossain A."/>
            <person name="Karabika E."/>
            <person name="Karaffa L."/>
            <person name="Karanyi Z."/>
            <person name="Krasevec N."/>
            <person name="Kuo A."/>
            <person name="Kusch H."/>
            <person name="LaButti K."/>
            <person name="Lagendijk E.L."/>
            <person name="Lapidus A."/>
            <person name="Levasseur A."/>
            <person name="Lindquist E."/>
            <person name="Lipzen A."/>
            <person name="Logrieco A.F."/>
            <person name="MacCabe A."/>
            <person name="Maekelae M.R."/>
            <person name="Malavazi I."/>
            <person name="Melin P."/>
            <person name="Meyer V."/>
            <person name="Mielnichuk N."/>
            <person name="Miskei M."/>
            <person name="Molnar A.P."/>
            <person name="Mule G."/>
            <person name="Ngan C.Y."/>
            <person name="Orejas M."/>
            <person name="Orosz E."/>
            <person name="Ouedraogo J.P."/>
            <person name="Overkamp K.M."/>
            <person name="Park H.-S."/>
            <person name="Perrone G."/>
            <person name="Piumi F."/>
            <person name="Punt P.J."/>
            <person name="Ram A.F."/>
            <person name="Ramon A."/>
            <person name="Rauscher S."/>
            <person name="Record E."/>
            <person name="Riano-Pachon D.M."/>
            <person name="Robert V."/>
            <person name="Roehrig J."/>
            <person name="Ruller R."/>
            <person name="Salamov A."/>
            <person name="Salih N.S."/>
            <person name="Samson R.A."/>
            <person name="Sandor E."/>
            <person name="Sanguinetti M."/>
            <person name="Schuetze T."/>
            <person name="Sepcic K."/>
            <person name="Shelest E."/>
            <person name="Sherlock G."/>
            <person name="Sophianopoulou V."/>
            <person name="Squina F.M."/>
            <person name="Sun H."/>
            <person name="Susca A."/>
            <person name="Todd R.B."/>
            <person name="Tsang A."/>
            <person name="Unkles S.E."/>
            <person name="van de Wiele N."/>
            <person name="van Rossen-Uffink D."/>
            <person name="Oliveira J.V."/>
            <person name="Vesth T.C."/>
            <person name="Visser J."/>
            <person name="Yu J.-H."/>
            <person name="Zhou M."/>
            <person name="Andersen M.R."/>
            <person name="Archer D.B."/>
            <person name="Baker S.E."/>
            <person name="Benoit I."/>
            <person name="Brakhage A.A."/>
            <person name="Braus G.H."/>
            <person name="Fischer R."/>
            <person name="Frisvad J.C."/>
            <person name="Goldman G.H."/>
            <person name="Houbraken J."/>
            <person name="Oakley B."/>
            <person name="Pocsi I."/>
            <person name="Scazzocchio C."/>
            <person name="Seiboth B."/>
            <person name="vanKuyk P.A."/>
            <person name="Wortman J."/>
            <person name="Dyer P.S."/>
            <person name="Grigoriev I.V."/>
        </authorList>
    </citation>
    <scope>NUCLEOTIDE SEQUENCE [LARGE SCALE GENOMIC DNA]</scope>
    <source>
        <strain evidence="11">CBS 593.65</strain>
    </source>
</reference>
<sequence>MDTRISSSTARRQTGALAACEKCRILKVKCVRHEEGQPCLKCAKAQIQCIIPQPRERARQGRHSQPRLAELDSKLTHLLGLLSQPKGPPSLHESQSVSSSGLSVSADCVEVEPSQSQTPARWIAHEPLPDLDLDLTGMLNTEYSLDTVPTQSTNIDNAWITNLGLSDAVLQHLLDNFRGMDYYFPFVIIPASWTPTSMAEDRPFLLLAAVTSAASMYHYLQQALIDELKEVLSRRVVMAGEKDLDLLQGLLVHLAWFHFCLDPRSQQTFQYSQMVVSMVFDLGLDQNTPNMLAQQSQPGDLHSREARRAYLGCFYISSVIAMATGKPNNLAFSEDVLPCATMLQGQQEFGTDALLYPVIKLQQFIQEVYETYRLGNDQIYGFRFYTHTERLAARLEEWWTFLTTELRQTALLRNGYHAVKILIYEMGIVYRYGRGRPTSPGPANSASLQFSQVTLNLTKCVTSAKEYLDLFIAIPTGEYSKLPLATWYQAILSTMVLYRLCIGLSDIPDWDGRVAQESVNLEQYLDELNSRLQLVDGKPATETQCSPANYLFTMFPEILDSVKTSYISAKQRSNHNNDGSDPHRSLGGHPTKGMPSSTRGPYRCPGMRNLRRDFLTESMEQSERRGYIAAELEKIENEKLWSDVLVADALANLSNSSSTAHWDHTRQSHSGKTCVDTLFPDESYRCGNTVNNPSASLGS</sequence>
<comment type="subcellular location">
    <subcellularLocation>
        <location evidence="1">Nucleus</location>
    </subcellularLocation>
</comment>
<dbReference type="EMBL" id="KV878593">
    <property type="protein sequence ID" value="OJJ55029.1"/>
    <property type="molecule type" value="Genomic_DNA"/>
</dbReference>
<dbReference type="AlphaFoldDB" id="A0A1L9T6F1"/>
<keyword evidence="2" id="KW-0479">Metal-binding</keyword>
<dbReference type="PANTHER" id="PTHR31845:SF10">
    <property type="entry name" value="ZN(II)2CYS6 TRANSCRIPTION FACTOR (EUROFUNG)"/>
    <property type="match status" value="1"/>
</dbReference>
<evidence type="ECO:0000256" key="4">
    <source>
        <dbReference type="ARBA" id="ARBA00023015"/>
    </source>
</evidence>
<evidence type="ECO:0000313" key="10">
    <source>
        <dbReference type="EMBL" id="OJJ55029.1"/>
    </source>
</evidence>
<dbReference type="Gene3D" id="4.10.240.10">
    <property type="entry name" value="Zn(2)-C6 fungal-type DNA-binding domain"/>
    <property type="match status" value="1"/>
</dbReference>
<dbReference type="VEuPathDB" id="FungiDB:ASPSYDRAFT_159104"/>
<evidence type="ECO:0000259" key="9">
    <source>
        <dbReference type="PROSITE" id="PS50048"/>
    </source>
</evidence>
<dbReference type="OrthoDB" id="5424793at2759"/>
<dbReference type="PROSITE" id="PS00463">
    <property type="entry name" value="ZN2_CY6_FUNGAL_1"/>
    <property type="match status" value="1"/>
</dbReference>
<dbReference type="CDD" id="cd00067">
    <property type="entry name" value="GAL4"/>
    <property type="match status" value="1"/>
</dbReference>
<protein>
    <recommendedName>
        <fullName evidence="9">Zn(2)-C6 fungal-type domain-containing protein</fullName>
    </recommendedName>
</protein>
<feature type="domain" description="Zn(2)-C6 fungal-type" evidence="9">
    <location>
        <begin position="19"/>
        <end position="51"/>
    </location>
</feature>
<keyword evidence="6" id="KW-0804">Transcription</keyword>
<dbReference type="PANTHER" id="PTHR31845">
    <property type="entry name" value="FINGER DOMAIN PROTEIN, PUTATIVE-RELATED"/>
    <property type="match status" value="1"/>
</dbReference>
<evidence type="ECO:0000256" key="3">
    <source>
        <dbReference type="ARBA" id="ARBA00022833"/>
    </source>
</evidence>
<dbReference type="GO" id="GO:0008270">
    <property type="term" value="F:zinc ion binding"/>
    <property type="evidence" value="ECO:0007669"/>
    <property type="project" value="InterPro"/>
</dbReference>
<evidence type="ECO:0000256" key="2">
    <source>
        <dbReference type="ARBA" id="ARBA00022723"/>
    </source>
</evidence>
<gene>
    <name evidence="10" type="ORF">ASPSYDRAFT_159104</name>
</gene>
<organism evidence="10 11">
    <name type="scientific">Aspergillus sydowii CBS 593.65</name>
    <dbReference type="NCBI Taxonomy" id="1036612"/>
    <lineage>
        <taxon>Eukaryota</taxon>
        <taxon>Fungi</taxon>
        <taxon>Dikarya</taxon>
        <taxon>Ascomycota</taxon>
        <taxon>Pezizomycotina</taxon>
        <taxon>Eurotiomycetes</taxon>
        <taxon>Eurotiomycetidae</taxon>
        <taxon>Eurotiales</taxon>
        <taxon>Aspergillaceae</taxon>
        <taxon>Aspergillus</taxon>
        <taxon>Aspergillus subgen. Nidulantes</taxon>
    </lineage>
</organism>
<evidence type="ECO:0000313" key="11">
    <source>
        <dbReference type="Proteomes" id="UP000184356"/>
    </source>
</evidence>
<dbReference type="GO" id="GO:0005634">
    <property type="term" value="C:nucleus"/>
    <property type="evidence" value="ECO:0007669"/>
    <property type="project" value="UniProtKB-SubCell"/>
</dbReference>
<keyword evidence="5" id="KW-0238">DNA-binding</keyword>
<keyword evidence="3" id="KW-0862">Zinc</keyword>
<dbReference type="InterPro" id="IPR036864">
    <property type="entry name" value="Zn2-C6_fun-type_DNA-bd_sf"/>
</dbReference>
<evidence type="ECO:0000256" key="1">
    <source>
        <dbReference type="ARBA" id="ARBA00004123"/>
    </source>
</evidence>
<evidence type="ECO:0000256" key="6">
    <source>
        <dbReference type="ARBA" id="ARBA00023163"/>
    </source>
</evidence>
<evidence type="ECO:0000256" key="8">
    <source>
        <dbReference type="SAM" id="MobiDB-lite"/>
    </source>
</evidence>
<name>A0A1L9T6F1_9EURO</name>
<keyword evidence="11" id="KW-1185">Reference proteome</keyword>
<dbReference type="GO" id="GO:0000981">
    <property type="term" value="F:DNA-binding transcription factor activity, RNA polymerase II-specific"/>
    <property type="evidence" value="ECO:0007669"/>
    <property type="project" value="InterPro"/>
</dbReference>
<keyword evidence="4" id="KW-0805">Transcription regulation</keyword>
<dbReference type="STRING" id="1036612.A0A1L9T6F1"/>
<accession>A0A1L9T6F1</accession>
<dbReference type="InterPro" id="IPR007219">
    <property type="entry name" value="XnlR_reg_dom"/>
</dbReference>